<dbReference type="EMBL" id="PKPP01002371">
    <property type="protein sequence ID" value="PWA75673.1"/>
    <property type="molecule type" value="Genomic_DNA"/>
</dbReference>
<dbReference type="AlphaFoldDB" id="A0A2U1NQ89"/>
<name>A0A2U1NQ89_ARTAN</name>
<protein>
    <submittedName>
        <fullName evidence="1">Uncharacterized protein</fullName>
    </submittedName>
</protein>
<comment type="caution">
    <text evidence="1">The sequence shown here is derived from an EMBL/GenBank/DDBJ whole genome shotgun (WGS) entry which is preliminary data.</text>
</comment>
<evidence type="ECO:0000313" key="1">
    <source>
        <dbReference type="EMBL" id="PWA75673.1"/>
    </source>
</evidence>
<sequence length="205" mass="22808">MGKDSKVSFNVHKHDEFAFDPLSYVGGFVSDVLCFSSDRGAFTRALNHVINDIPGAKWALFYCKPNMSLEHGLTLIHTDNDQEEDAGQRCSLTNPFKRGHKTKRVLNIDTDGWLNANDTGCSGTGEYSMFHQVGVQPEHPNGPEQGKSKICEEGLLESNVIMGRKKLKQTLNGSESRKETGFKVVKTYRKAVINGRAKMVEVQSE</sequence>
<gene>
    <name evidence="1" type="ORF">CTI12_AA240850</name>
</gene>
<proteinExistence type="predicted"/>
<reference evidence="1 2" key="1">
    <citation type="journal article" date="2018" name="Mol. Plant">
        <title>The genome of Artemisia annua provides insight into the evolution of Asteraceae family and artemisinin biosynthesis.</title>
        <authorList>
            <person name="Shen Q."/>
            <person name="Zhang L."/>
            <person name="Liao Z."/>
            <person name="Wang S."/>
            <person name="Yan T."/>
            <person name="Shi P."/>
            <person name="Liu M."/>
            <person name="Fu X."/>
            <person name="Pan Q."/>
            <person name="Wang Y."/>
            <person name="Lv Z."/>
            <person name="Lu X."/>
            <person name="Zhang F."/>
            <person name="Jiang W."/>
            <person name="Ma Y."/>
            <person name="Chen M."/>
            <person name="Hao X."/>
            <person name="Li L."/>
            <person name="Tang Y."/>
            <person name="Lv G."/>
            <person name="Zhou Y."/>
            <person name="Sun X."/>
            <person name="Brodelius P.E."/>
            <person name="Rose J.K.C."/>
            <person name="Tang K."/>
        </authorList>
    </citation>
    <scope>NUCLEOTIDE SEQUENCE [LARGE SCALE GENOMIC DNA]</scope>
    <source>
        <strain evidence="2">cv. Huhao1</strain>
        <tissue evidence="1">Leaf</tissue>
    </source>
</reference>
<dbReference type="Proteomes" id="UP000245207">
    <property type="component" value="Unassembled WGS sequence"/>
</dbReference>
<evidence type="ECO:0000313" key="2">
    <source>
        <dbReference type="Proteomes" id="UP000245207"/>
    </source>
</evidence>
<keyword evidence="2" id="KW-1185">Reference proteome</keyword>
<accession>A0A2U1NQ89</accession>
<organism evidence="1 2">
    <name type="scientific">Artemisia annua</name>
    <name type="common">Sweet wormwood</name>
    <dbReference type="NCBI Taxonomy" id="35608"/>
    <lineage>
        <taxon>Eukaryota</taxon>
        <taxon>Viridiplantae</taxon>
        <taxon>Streptophyta</taxon>
        <taxon>Embryophyta</taxon>
        <taxon>Tracheophyta</taxon>
        <taxon>Spermatophyta</taxon>
        <taxon>Magnoliopsida</taxon>
        <taxon>eudicotyledons</taxon>
        <taxon>Gunneridae</taxon>
        <taxon>Pentapetalae</taxon>
        <taxon>asterids</taxon>
        <taxon>campanulids</taxon>
        <taxon>Asterales</taxon>
        <taxon>Asteraceae</taxon>
        <taxon>Asteroideae</taxon>
        <taxon>Anthemideae</taxon>
        <taxon>Artemisiinae</taxon>
        <taxon>Artemisia</taxon>
    </lineage>
</organism>